<evidence type="ECO:0000256" key="5">
    <source>
        <dbReference type="SAM" id="MobiDB-lite"/>
    </source>
</evidence>
<dbReference type="Pfam" id="PF09799">
    <property type="entry name" value="Transmemb_17"/>
    <property type="match status" value="1"/>
</dbReference>
<dbReference type="AlphaFoldDB" id="A0A8H7ZV14"/>
<keyword evidence="2" id="KW-0812">Transmembrane</keyword>
<comment type="caution">
    <text evidence="6">The sequence shown here is derived from an EMBL/GenBank/DDBJ whole genome shotgun (WGS) entry which is preliminary data.</text>
</comment>
<proteinExistence type="predicted"/>
<evidence type="ECO:0000256" key="4">
    <source>
        <dbReference type="ARBA" id="ARBA00023136"/>
    </source>
</evidence>
<dbReference type="OrthoDB" id="311720at2759"/>
<evidence type="ECO:0000313" key="6">
    <source>
        <dbReference type="EMBL" id="KAG5459777.1"/>
    </source>
</evidence>
<gene>
    <name evidence="6" type="ORF">BJ554DRAFT_8267</name>
</gene>
<evidence type="ECO:0000256" key="2">
    <source>
        <dbReference type="ARBA" id="ARBA00022692"/>
    </source>
</evidence>
<comment type="subcellular location">
    <subcellularLocation>
        <location evidence="1">Membrane</location>
        <topology evidence="1">Multi-pass membrane protein</topology>
    </subcellularLocation>
</comment>
<protein>
    <submittedName>
        <fullName evidence="6">Uncharacterized protein</fullName>
    </submittedName>
</protein>
<dbReference type="InterPro" id="IPR019184">
    <property type="entry name" value="Uncharacterised_TM-17"/>
</dbReference>
<feature type="region of interest" description="Disordered" evidence="5">
    <location>
        <begin position="395"/>
        <end position="483"/>
    </location>
</feature>
<dbReference type="GO" id="GO:0035869">
    <property type="term" value="C:ciliary transition zone"/>
    <property type="evidence" value="ECO:0007669"/>
    <property type="project" value="TreeGrafter"/>
</dbReference>
<keyword evidence="4" id="KW-0472">Membrane</keyword>
<dbReference type="GO" id="GO:1905515">
    <property type="term" value="P:non-motile cilium assembly"/>
    <property type="evidence" value="ECO:0007669"/>
    <property type="project" value="TreeGrafter"/>
</dbReference>
<dbReference type="PANTHER" id="PTHR13531">
    <property type="entry name" value="GEO07735P1-RELATED-RELATED"/>
    <property type="match status" value="1"/>
</dbReference>
<keyword evidence="3" id="KW-1133">Transmembrane helix</keyword>
<dbReference type="Proteomes" id="UP000673691">
    <property type="component" value="Unassembled WGS sequence"/>
</dbReference>
<organism evidence="6 7">
    <name type="scientific">Olpidium bornovanus</name>
    <dbReference type="NCBI Taxonomy" id="278681"/>
    <lineage>
        <taxon>Eukaryota</taxon>
        <taxon>Fungi</taxon>
        <taxon>Fungi incertae sedis</taxon>
        <taxon>Olpidiomycota</taxon>
        <taxon>Olpidiomycotina</taxon>
        <taxon>Olpidiomycetes</taxon>
        <taxon>Olpidiales</taxon>
        <taxon>Olpidiaceae</taxon>
        <taxon>Olpidium</taxon>
    </lineage>
</organism>
<evidence type="ECO:0000313" key="7">
    <source>
        <dbReference type="Proteomes" id="UP000673691"/>
    </source>
</evidence>
<sequence length="483" mass="51862">MDGREQPAAPPGDAREQPELRHEQGQGRRRQEPFLSLLAQLPRADDDAQAGARRSNEGSRPVLFGHDRDPPAAGKRKGVVGDPAGIADRPLRNDRARHATIVASAILSDADEEWGIPSRASGGSTEDGINRGSAFLAGRGGRSGTVVQSAADLRRASASRSSPSVALFPNVLQSLAERAFPTYRDLIRPAGDKPGAPDGGPAASYGPVHVAARNRAGTIGIEISSSLPLQMLLYFNVWFSPFWWLATIIVTKFKVTHFATGVFHEFLMWTVIIVYAVSEPVRIYLGYNGNLREKVQATARNAADDGSLIDLRRCGLLTTSRHKFFTWATGPRAHRVFPPNALPYHPDSGLRRRPADCARGVSPPVRRGAERCLPLGDVAAAAAHFAVTVGGSALGAFPGDEEEESDSSFGGVKDDGDDGGDHRLPGRRSRRNRRRVPKRDEYLGIAAEEGTSDLTREAGVSTAIGPGPSRGSLWMLDRIGAAD</sequence>
<feature type="region of interest" description="Disordered" evidence="5">
    <location>
        <begin position="1"/>
        <end position="90"/>
    </location>
</feature>
<dbReference type="EMBL" id="JAEFCI010006314">
    <property type="protein sequence ID" value="KAG5459777.1"/>
    <property type="molecule type" value="Genomic_DNA"/>
</dbReference>
<feature type="compositionally biased region" description="Basic residues" evidence="5">
    <location>
        <begin position="425"/>
        <end position="437"/>
    </location>
</feature>
<evidence type="ECO:0000256" key="1">
    <source>
        <dbReference type="ARBA" id="ARBA00004141"/>
    </source>
</evidence>
<name>A0A8H7ZV14_9FUNG</name>
<dbReference type="GO" id="GO:0016020">
    <property type="term" value="C:membrane"/>
    <property type="evidence" value="ECO:0007669"/>
    <property type="project" value="UniProtKB-SubCell"/>
</dbReference>
<evidence type="ECO:0000256" key="3">
    <source>
        <dbReference type="ARBA" id="ARBA00022989"/>
    </source>
</evidence>
<keyword evidence="7" id="KW-1185">Reference proteome</keyword>
<reference evidence="6 7" key="1">
    <citation type="journal article" name="Sci. Rep.">
        <title>Genome-scale phylogenetic analyses confirm Olpidium as the closest living zoosporic fungus to the non-flagellated, terrestrial fungi.</title>
        <authorList>
            <person name="Chang Y."/>
            <person name="Rochon D."/>
            <person name="Sekimoto S."/>
            <person name="Wang Y."/>
            <person name="Chovatia M."/>
            <person name="Sandor L."/>
            <person name="Salamov A."/>
            <person name="Grigoriev I.V."/>
            <person name="Stajich J.E."/>
            <person name="Spatafora J.W."/>
        </authorList>
    </citation>
    <scope>NUCLEOTIDE SEQUENCE [LARGE SCALE GENOMIC DNA]</scope>
    <source>
        <strain evidence="6">S191</strain>
    </source>
</reference>
<accession>A0A8H7ZV14</accession>
<dbReference type="PANTHER" id="PTHR13531:SF6">
    <property type="entry name" value="TMEM (HUMAN TRANSMEMBRANE PROTEIN) HOMOLOG"/>
    <property type="match status" value="1"/>
</dbReference>
<feature type="compositionally biased region" description="Basic and acidic residues" evidence="5">
    <location>
        <begin position="13"/>
        <end position="32"/>
    </location>
</feature>